<proteinExistence type="predicted"/>
<keyword evidence="3" id="KW-1185">Reference proteome</keyword>
<feature type="compositionally biased region" description="Low complexity" evidence="1">
    <location>
        <begin position="157"/>
        <end position="171"/>
    </location>
</feature>
<gene>
    <name evidence="2" type="ORF">EDC25_12532</name>
</gene>
<sequence length="249" mass="26572">MALATASLAGPARTVSRDTGCRWRRRRSRFRSSPVAPADGARRPAGHPGTVPAARAADAHVSDDLLLAPPGVPEGTCATIAVRAHPAEHCPTINRKRPVHPAVWSTGRQWQRVEPLAMAPEGARFRQPVLADGQDSRLTATAEALFVPIFLAAKTGTASASTASSRGPGRSWALGDGGGRTARGGVSRRSRGTTGHRFGPPAKSPVRRRGEQDDVFALPSRRHVHPWGTIHARSHHRALPGGTDHHRLR</sequence>
<evidence type="ECO:0000256" key="1">
    <source>
        <dbReference type="SAM" id="MobiDB-lite"/>
    </source>
</evidence>
<reference evidence="2 3" key="1">
    <citation type="submission" date="2019-03" db="EMBL/GenBank/DDBJ databases">
        <title>Genomic Encyclopedia of Type Strains, Phase IV (KMG-IV): sequencing the most valuable type-strain genomes for metagenomic binning, comparative biology and taxonomic classification.</title>
        <authorList>
            <person name="Goeker M."/>
        </authorList>
    </citation>
    <scope>NUCLEOTIDE SEQUENCE [LARGE SCALE GENOMIC DNA]</scope>
    <source>
        <strain evidence="2 3">DSM 21944</strain>
    </source>
</reference>
<feature type="region of interest" description="Disordered" evidence="1">
    <location>
        <begin position="1"/>
        <end position="52"/>
    </location>
</feature>
<dbReference type="EMBL" id="SMAF01000025">
    <property type="protein sequence ID" value="TCS93777.1"/>
    <property type="molecule type" value="Genomic_DNA"/>
</dbReference>
<organism evidence="2 3">
    <name type="scientific">Pseudofulvimonas gallinarii</name>
    <dbReference type="NCBI Taxonomy" id="634155"/>
    <lineage>
        <taxon>Bacteria</taxon>
        <taxon>Pseudomonadati</taxon>
        <taxon>Pseudomonadota</taxon>
        <taxon>Gammaproteobacteria</taxon>
        <taxon>Lysobacterales</taxon>
        <taxon>Rhodanobacteraceae</taxon>
        <taxon>Pseudofulvimonas</taxon>
    </lineage>
</organism>
<dbReference type="AlphaFoldDB" id="A0A4V6NZ81"/>
<evidence type="ECO:0000313" key="3">
    <source>
        <dbReference type="Proteomes" id="UP000294599"/>
    </source>
</evidence>
<protein>
    <submittedName>
        <fullName evidence="2">Uncharacterized protein</fullName>
    </submittedName>
</protein>
<name>A0A4V6NZ81_9GAMM</name>
<evidence type="ECO:0000313" key="2">
    <source>
        <dbReference type="EMBL" id="TCS93777.1"/>
    </source>
</evidence>
<feature type="region of interest" description="Disordered" evidence="1">
    <location>
        <begin position="157"/>
        <end position="212"/>
    </location>
</feature>
<dbReference type="Proteomes" id="UP000294599">
    <property type="component" value="Unassembled WGS sequence"/>
</dbReference>
<accession>A0A4V6NZ81</accession>
<comment type="caution">
    <text evidence="2">The sequence shown here is derived from an EMBL/GenBank/DDBJ whole genome shotgun (WGS) entry which is preliminary data.</text>
</comment>